<comment type="caution">
    <text evidence="1">The sequence shown here is derived from an EMBL/GenBank/DDBJ whole genome shotgun (WGS) entry which is preliminary data.</text>
</comment>
<organism evidence="1 2">
    <name type="scientific">Trifolium pratense</name>
    <name type="common">Red clover</name>
    <dbReference type="NCBI Taxonomy" id="57577"/>
    <lineage>
        <taxon>Eukaryota</taxon>
        <taxon>Viridiplantae</taxon>
        <taxon>Streptophyta</taxon>
        <taxon>Embryophyta</taxon>
        <taxon>Tracheophyta</taxon>
        <taxon>Spermatophyta</taxon>
        <taxon>Magnoliopsida</taxon>
        <taxon>eudicotyledons</taxon>
        <taxon>Gunneridae</taxon>
        <taxon>Pentapetalae</taxon>
        <taxon>rosids</taxon>
        <taxon>fabids</taxon>
        <taxon>Fabales</taxon>
        <taxon>Fabaceae</taxon>
        <taxon>Papilionoideae</taxon>
        <taxon>50 kb inversion clade</taxon>
        <taxon>NPAAA clade</taxon>
        <taxon>Hologalegina</taxon>
        <taxon>IRL clade</taxon>
        <taxon>Trifolieae</taxon>
        <taxon>Trifolium</taxon>
    </lineage>
</organism>
<evidence type="ECO:0000313" key="2">
    <source>
        <dbReference type="Proteomes" id="UP001177021"/>
    </source>
</evidence>
<sequence>MAGGSFVDDTRGIKQYEGKVTAFVLITCFVAAMGGLLFGYDLGITGGVTSMDEFLIKFFPSVYKRMKDETHETSQYCKFDDQLLTLFTSSLYLAALVASFFAATITRMWGRKTSMFLGGLFFLIGALLNGLAVNIGMLIIGRLLLGFGVGFCNQSVPLYLSEMAPAKIRGALNIGFQMMITIGILMANLINYATAKHKNGWRVSLGVGAVPALLLCIGSLCLEETPNSLIERGEHERAKTMLKRIRGTENIDEEYQDMVDASEEASKVEHPWKNITQPEYRPQLTFVAFIPFFQQLTGINVIMFYAPVLFKILGFGDDASLMSAVISGGVNVVATLVSVFTVDKFGRRLLFLEGGSQMFICQVIIGIMIASKFGLTGQGSFTKGEADLLLFFICAYVAAFAWSWGPLGWLVPSEICALEVRPAGQAINVMVNMLFTFLIAQVFLTMLCHLKFGLFFFFAGFVAIMTIFIAMLLPETKNVPIEEMNRVWKSHWFWTKYVPDHVTAGGNDTKKIDP</sequence>
<name>A0ACB0LY35_TRIPR</name>
<reference evidence="1" key="1">
    <citation type="submission" date="2023-10" db="EMBL/GenBank/DDBJ databases">
        <authorList>
            <person name="Rodriguez Cubillos JULIANA M."/>
            <person name="De Vega J."/>
        </authorList>
    </citation>
    <scope>NUCLEOTIDE SEQUENCE</scope>
</reference>
<keyword evidence="2" id="KW-1185">Reference proteome</keyword>
<dbReference type="EMBL" id="CASHSV030000716">
    <property type="protein sequence ID" value="CAJ2674051.1"/>
    <property type="molecule type" value="Genomic_DNA"/>
</dbReference>
<protein>
    <submittedName>
        <fullName evidence="1">Uncharacterized protein</fullName>
    </submittedName>
</protein>
<proteinExistence type="predicted"/>
<evidence type="ECO:0000313" key="1">
    <source>
        <dbReference type="EMBL" id="CAJ2674051.1"/>
    </source>
</evidence>
<accession>A0ACB0LY35</accession>
<gene>
    <name evidence="1" type="ORF">MILVUS5_LOCUS37409</name>
</gene>
<dbReference type="Proteomes" id="UP001177021">
    <property type="component" value="Unassembled WGS sequence"/>
</dbReference>